<feature type="domain" description="Methyltransferase type 11" evidence="1">
    <location>
        <begin position="89"/>
        <end position="182"/>
    </location>
</feature>
<dbReference type="Pfam" id="PF08241">
    <property type="entry name" value="Methyltransf_11"/>
    <property type="match status" value="1"/>
</dbReference>
<gene>
    <name evidence="2" type="ORF">OAUR00152_LOCUS18544</name>
</gene>
<evidence type="ECO:0000313" key="2">
    <source>
        <dbReference type="EMBL" id="CAE2245549.1"/>
    </source>
</evidence>
<sequence>MGRAFVLLAAVTSPRNMSGLTWHRCGLDAKWRPSFLRRRRRISYLEMSQWDDIAKDYEVRVEPVTSSFVKDMLEPLERITDQGRAARLLDVGCGTGGATLLASEMGFSVTATDVSPPMVNRLQERSDDGVECAVFDGQCLPEEWTSTFDYAMSSFSVIFFRDPLQGVKEMKRVLVPSGKVVISAWGDRSDSPAFRIIPDAMKEVAPELVSGGVKKEVISTAPELENLLEEAGFDSVCVKGPISRTLEIPTAEEYYNQFALQSPPTLSMISWMRENMGPDTVDKFREKVISLAVERGGQQLDGPIEIVSPAYVAYGTKPSN</sequence>
<dbReference type="AlphaFoldDB" id="A0A7S4J0B3"/>
<evidence type="ECO:0000259" key="1">
    <source>
        <dbReference type="Pfam" id="PF08241"/>
    </source>
</evidence>
<dbReference type="PANTHER" id="PTHR43591:SF57">
    <property type="entry name" value="METHYLTRANSFERASE DOMAIN-CONTAINING PROTEIN-RELATED"/>
    <property type="match status" value="1"/>
</dbReference>
<accession>A0A7S4J0B3</accession>
<dbReference type="EMBL" id="HBKQ01027393">
    <property type="protein sequence ID" value="CAE2245549.1"/>
    <property type="molecule type" value="Transcribed_RNA"/>
</dbReference>
<name>A0A7S4J0B3_9STRA</name>
<dbReference type="InterPro" id="IPR013216">
    <property type="entry name" value="Methyltransf_11"/>
</dbReference>
<dbReference type="InterPro" id="IPR029063">
    <property type="entry name" value="SAM-dependent_MTases_sf"/>
</dbReference>
<organism evidence="2">
    <name type="scientific">Odontella aurita</name>
    <dbReference type="NCBI Taxonomy" id="265563"/>
    <lineage>
        <taxon>Eukaryota</taxon>
        <taxon>Sar</taxon>
        <taxon>Stramenopiles</taxon>
        <taxon>Ochrophyta</taxon>
        <taxon>Bacillariophyta</taxon>
        <taxon>Mediophyceae</taxon>
        <taxon>Biddulphiophycidae</taxon>
        <taxon>Eupodiscales</taxon>
        <taxon>Odontellaceae</taxon>
        <taxon>Odontella</taxon>
    </lineage>
</organism>
<protein>
    <recommendedName>
        <fullName evidence="1">Methyltransferase type 11 domain-containing protein</fullName>
    </recommendedName>
</protein>
<dbReference type="CDD" id="cd02440">
    <property type="entry name" value="AdoMet_MTases"/>
    <property type="match status" value="1"/>
</dbReference>
<proteinExistence type="predicted"/>
<dbReference type="SUPFAM" id="SSF53335">
    <property type="entry name" value="S-adenosyl-L-methionine-dependent methyltransferases"/>
    <property type="match status" value="1"/>
</dbReference>
<dbReference type="GO" id="GO:0008757">
    <property type="term" value="F:S-adenosylmethionine-dependent methyltransferase activity"/>
    <property type="evidence" value="ECO:0007669"/>
    <property type="project" value="InterPro"/>
</dbReference>
<dbReference type="Gene3D" id="3.40.50.150">
    <property type="entry name" value="Vaccinia Virus protein VP39"/>
    <property type="match status" value="1"/>
</dbReference>
<reference evidence="2" key="1">
    <citation type="submission" date="2021-01" db="EMBL/GenBank/DDBJ databases">
        <authorList>
            <person name="Corre E."/>
            <person name="Pelletier E."/>
            <person name="Niang G."/>
            <person name="Scheremetjew M."/>
            <person name="Finn R."/>
            <person name="Kale V."/>
            <person name="Holt S."/>
            <person name="Cochrane G."/>
            <person name="Meng A."/>
            <person name="Brown T."/>
            <person name="Cohen L."/>
        </authorList>
    </citation>
    <scope>NUCLEOTIDE SEQUENCE</scope>
    <source>
        <strain evidence="2">Isolate 1302-5</strain>
    </source>
</reference>
<dbReference type="PANTHER" id="PTHR43591">
    <property type="entry name" value="METHYLTRANSFERASE"/>
    <property type="match status" value="1"/>
</dbReference>